<evidence type="ECO:0000256" key="2">
    <source>
        <dbReference type="ARBA" id="ARBA00007664"/>
    </source>
</evidence>
<dbReference type="Pfam" id="PF00089">
    <property type="entry name" value="Trypsin"/>
    <property type="match status" value="1"/>
</dbReference>
<proteinExistence type="inferred from homology"/>
<dbReference type="GO" id="GO:0004252">
    <property type="term" value="F:serine-type endopeptidase activity"/>
    <property type="evidence" value="ECO:0007669"/>
    <property type="project" value="InterPro"/>
</dbReference>
<dbReference type="InterPro" id="IPR009003">
    <property type="entry name" value="Peptidase_S1_PA"/>
</dbReference>
<dbReference type="InterPro" id="IPR033116">
    <property type="entry name" value="TRYPSIN_SER"/>
</dbReference>
<evidence type="ECO:0000313" key="8">
    <source>
        <dbReference type="EMBL" id="JAG85092.1"/>
    </source>
</evidence>
<dbReference type="SMART" id="SM00020">
    <property type="entry name" value="Tryp_SPc"/>
    <property type="match status" value="1"/>
</dbReference>
<dbReference type="EMBL" id="GBYB01015325">
    <property type="protein sequence ID" value="JAG85092.1"/>
    <property type="molecule type" value="Transcribed_RNA"/>
</dbReference>
<sequence>RNLSNAIIVAGTNYLTEGGKSYTISCCIIHPDYEDWHYEDIALLRMEKAIEYNDFVQPIALPQEDITDFTVTADFAGWGRTENHGSIPNELHEIQLKIISYEKCKKLRREITEEHICTFTELGRGTCQGDSGGPLTVNGEQVGITSYSTRFCAIGFPDVFTKVWAYTDWIEEVQEKNATNECHL</sequence>
<dbReference type="CDD" id="cd00190">
    <property type="entry name" value="Tryp_SPc"/>
    <property type="match status" value="1"/>
</dbReference>
<dbReference type="FunFam" id="2.40.10.10:FF:000036">
    <property type="entry name" value="Trypsin beta"/>
    <property type="match status" value="1"/>
</dbReference>
<dbReference type="InterPro" id="IPR043504">
    <property type="entry name" value="Peptidase_S1_PA_chymotrypsin"/>
</dbReference>
<keyword evidence="4" id="KW-0378">Hydrolase</keyword>
<dbReference type="GO" id="GO:0005576">
    <property type="term" value="C:extracellular region"/>
    <property type="evidence" value="ECO:0007669"/>
    <property type="project" value="UniProtKB-SubCell"/>
</dbReference>
<evidence type="ECO:0000256" key="6">
    <source>
        <dbReference type="ARBA" id="ARBA00023157"/>
    </source>
</evidence>
<keyword evidence="5" id="KW-0720">Serine protease</keyword>
<reference evidence="8" key="1">
    <citation type="submission" date="2015-01" db="EMBL/GenBank/DDBJ databases">
        <title>Transcriptome Assembly of Fopius arisanus.</title>
        <authorList>
            <person name="Geib S."/>
        </authorList>
    </citation>
    <scope>NUCLEOTIDE SEQUENCE</scope>
</reference>
<dbReference type="PANTHER" id="PTHR24276:SF98">
    <property type="entry name" value="FI18310P1-RELATED"/>
    <property type="match status" value="1"/>
</dbReference>
<comment type="subcellular location">
    <subcellularLocation>
        <location evidence="1">Secreted</location>
        <location evidence="1">Extracellular space</location>
    </subcellularLocation>
</comment>
<evidence type="ECO:0000259" key="7">
    <source>
        <dbReference type="PROSITE" id="PS50240"/>
    </source>
</evidence>
<dbReference type="Gene3D" id="2.40.10.10">
    <property type="entry name" value="Trypsin-like serine proteases"/>
    <property type="match status" value="2"/>
</dbReference>
<dbReference type="InterPro" id="IPR001314">
    <property type="entry name" value="Peptidase_S1A"/>
</dbReference>
<dbReference type="SUPFAM" id="SSF50494">
    <property type="entry name" value="Trypsin-like serine proteases"/>
    <property type="match status" value="1"/>
</dbReference>
<protein>
    <submittedName>
        <fullName evidence="8">CTR1_6 protein</fullName>
    </submittedName>
</protein>
<name>A0A0C9S0E9_9HYME</name>
<keyword evidence="3" id="KW-0645">Protease</keyword>
<organism evidence="8">
    <name type="scientific">Fopius arisanus</name>
    <dbReference type="NCBI Taxonomy" id="64838"/>
    <lineage>
        <taxon>Eukaryota</taxon>
        <taxon>Metazoa</taxon>
        <taxon>Ecdysozoa</taxon>
        <taxon>Arthropoda</taxon>
        <taxon>Hexapoda</taxon>
        <taxon>Insecta</taxon>
        <taxon>Pterygota</taxon>
        <taxon>Neoptera</taxon>
        <taxon>Endopterygota</taxon>
        <taxon>Hymenoptera</taxon>
        <taxon>Apocrita</taxon>
        <taxon>Ichneumonoidea</taxon>
        <taxon>Braconidae</taxon>
        <taxon>Opiinae</taxon>
        <taxon>Fopius</taxon>
    </lineage>
</organism>
<dbReference type="AlphaFoldDB" id="A0A0C9S0E9"/>
<evidence type="ECO:0000256" key="5">
    <source>
        <dbReference type="ARBA" id="ARBA00022825"/>
    </source>
</evidence>
<dbReference type="PROSITE" id="PS50240">
    <property type="entry name" value="TRYPSIN_DOM"/>
    <property type="match status" value="1"/>
</dbReference>
<comment type="similarity">
    <text evidence="2">Belongs to the peptidase S1 family.</text>
</comment>
<dbReference type="InterPro" id="IPR050430">
    <property type="entry name" value="Peptidase_S1"/>
</dbReference>
<gene>
    <name evidence="8" type="primary">CTR1_6</name>
    <name evidence="8" type="ORF">g.12711</name>
</gene>
<dbReference type="GO" id="GO:0006508">
    <property type="term" value="P:proteolysis"/>
    <property type="evidence" value="ECO:0007669"/>
    <property type="project" value="UniProtKB-KW"/>
</dbReference>
<evidence type="ECO:0000256" key="3">
    <source>
        <dbReference type="ARBA" id="ARBA00022670"/>
    </source>
</evidence>
<accession>A0A0C9S0E9</accession>
<dbReference type="PROSITE" id="PS00135">
    <property type="entry name" value="TRYPSIN_SER"/>
    <property type="match status" value="1"/>
</dbReference>
<evidence type="ECO:0000256" key="4">
    <source>
        <dbReference type="ARBA" id="ARBA00022801"/>
    </source>
</evidence>
<keyword evidence="6" id="KW-1015">Disulfide bond</keyword>
<dbReference type="PRINTS" id="PR00722">
    <property type="entry name" value="CHYMOTRYPSIN"/>
</dbReference>
<evidence type="ECO:0000256" key="1">
    <source>
        <dbReference type="ARBA" id="ARBA00004239"/>
    </source>
</evidence>
<dbReference type="InterPro" id="IPR001254">
    <property type="entry name" value="Trypsin_dom"/>
</dbReference>
<feature type="domain" description="Peptidase S1" evidence="7">
    <location>
        <begin position="1"/>
        <end position="175"/>
    </location>
</feature>
<feature type="non-terminal residue" evidence="8">
    <location>
        <position position="1"/>
    </location>
</feature>
<dbReference type="PANTHER" id="PTHR24276">
    <property type="entry name" value="POLYSERASE-RELATED"/>
    <property type="match status" value="1"/>
</dbReference>